<proteinExistence type="predicted"/>
<name>A0ABT4VRZ9_9HYPH</name>
<protein>
    <recommendedName>
        <fullName evidence="3">Glycosyltransferase</fullName>
    </recommendedName>
</protein>
<sequence length="280" mass="31701">MTLRVASFTSIPPRFKALGTICRELKNQSVGFDHIILNIPTSYRRFPEWGGTLPNVPRGIEVNTGFDDLGPATKVLPTARLFANEDARIFHCDDDRHLHDGHVERLFDGLEHAPHAVIAASTPPVAQFGLEWVCAHPEPHARFKWGERTIAYRAARLMDIVTARTRRADYKKPFRTPFYTQGFGDIAEGLAGVLCHSSHFDETAFSIPDECWHTDDIWLSATYARRGITVWNPGNISWPATSRSDRLAPLHKLRTDVGNQFAAHCKAVRYVSERFGIWRK</sequence>
<comment type="caution">
    <text evidence="1">The sequence shown here is derived from an EMBL/GenBank/DDBJ whole genome shotgun (WGS) entry which is preliminary data.</text>
</comment>
<evidence type="ECO:0000313" key="1">
    <source>
        <dbReference type="EMBL" id="MDA4847454.1"/>
    </source>
</evidence>
<reference evidence="1" key="1">
    <citation type="submission" date="2022-11" db="EMBL/GenBank/DDBJ databases">
        <title>Hoeflea poritis sp. nov., isolated from scleractinian coral Porites lutea.</title>
        <authorList>
            <person name="Zhang G."/>
            <person name="Wei Q."/>
            <person name="Cai L."/>
        </authorList>
    </citation>
    <scope>NUCLEOTIDE SEQUENCE</scope>
    <source>
        <strain evidence="1">E7-10</strain>
    </source>
</reference>
<keyword evidence="2" id="KW-1185">Reference proteome</keyword>
<evidence type="ECO:0008006" key="3">
    <source>
        <dbReference type="Google" id="ProtNLM"/>
    </source>
</evidence>
<gene>
    <name evidence="1" type="ORF">OOZ53_18980</name>
</gene>
<accession>A0ABT4VRZ9</accession>
<evidence type="ECO:0000313" key="2">
    <source>
        <dbReference type="Proteomes" id="UP001148313"/>
    </source>
</evidence>
<organism evidence="1 2">
    <name type="scientific">Hoeflea poritis</name>
    <dbReference type="NCBI Taxonomy" id="2993659"/>
    <lineage>
        <taxon>Bacteria</taxon>
        <taxon>Pseudomonadati</taxon>
        <taxon>Pseudomonadota</taxon>
        <taxon>Alphaproteobacteria</taxon>
        <taxon>Hyphomicrobiales</taxon>
        <taxon>Rhizobiaceae</taxon>
        <taxon>Hoeflea</taxon>
    </lineage>
</organism>
<dbReference type="Proteomes" id="UP001148313">
    <property type="component" value="Unassembled WGS sequence"/>
</dbReference>
<dbReference type="RefSeq" id="WP_271091277.1">
    <property type="nucleotide sequence ID" value="NZ_JAPJZH010000013.1"/>
</dbReference>
<dbReference type="EMBL" id="JAPJZH010000013">
    <property type="protein sequence ID" value="MDA4847454.1"/>
    <property type="molecule type" value="Genomic_DNA"/>
</dbReference>